<evidence type="ECO:0000256" key="2">
    <source>
        <dbReference type="ARBA" id="ARBA00022448"/>
    </source>
</evidence>
<dbReference type="Pfam" id="PF02416">
    <property type="entry name" value="TatA_B_E"/>
    <property type="match status" value="1"/>
</dbReference>
<evidence type="ECO:0000256" key="6">
    <source>
        <dbReference type="ARBA" id="ARBA00023010"/>
    </source>
</evidence>
<keyword evidence="5 9" id="KW-1133">Transmembrane helix</keyword>
<comment type="subcellular location">
    <subcellularLocation>
        <location evidence="1">Membrane</location>
        <topology evidence="1">Single-pass membrane protein</topology>
    </subcellularLocation>
</comment>
<sequence>MFNITGGEMVILIVVAIVVLGPNKLPQYAKQLRELVRNVKKMADNATQQVKDELGDEFTDVDWAKLDPRQYDPRRIVRDALNEDDEDDEDSATGSFDDDDEDDGDRDDESPGSRVSAQAALRVPGEPAPFDSEAT</sequence>
<evidence type="ECO:0000256" key="1">
    <source>
        <dbReference type="ARBA" id="ARBA00004167"/>
    </source>
</evidence>
<evidence type="ECO:0000256" key="3">
    <source>
        <dbReference type="ARBA" id="ARBA00022692"/>
    </source>
</evidence>
<reference evidence="10 11" key="1">
    <citation type="submission" date="2020-07" db="EMBL/GenBank/DDBJ databases">
        <title>Sequencing the genomes of 1000 actinobacteria strains.</title>
        <authorList>
            <person name="Klenk H.-P."/>
        </authorList>
    </citation>
    <scope>NUCLEOTIDE SEQUENCE [LARGE SCALE GENOMIC DNA]</scope>
    <source>
        <strain evidence="10 11">DSM 26341</strain>
    </source>
</reference>
<keyword evidence="4" id="KW-0653">Protein transport</keyword>
<feature type="transmembrane region" description="Helical" evidence="9">
    <location>
        <begin position="6"/>
        <end position="23"/>
    </location>
</feature>
<dbReference type="AlphaFoldDB" id="A0A7Z0D3D2"/>
<comment type="caution">
    <text evidence="10">The sequence shown here is derived from an EMBL/GenBank/DDBJ whole genome shotgun (WGS) entry which is preliminary data.</text>
</comment>
<proteinExistence type="predicted"/>
<keyword evidence="6" id="KW-0811">Translocation</keyword>
<keyword evidence="7 9" id="KW-0472">Membrane</keyword>
<evidence type="ECO:0000313" key="10">
    <source>
        <dbReference type="EMBL" id="NYI68086.1"/>
    </source>
</evidence>
<dbReference type="InterPro" id="IPR003369">
    <property type="entry name" value="TatA/B/E"/>
</dbReference>
<organism evidence="10 11">
    <name type="scientific">Spelaeicoccus albus</name>
    <dbReference type="NCBI Taxonomy" id="1280376"/>
    <lineage>
        <taxon>Bacteria</taxon>
        <taxon>Bacillati</taxon>
        <taxon>Actinomycetota</taxon>
        <taxon>Actinomycetes</taxon>
        <taxon>Micrococcales</taxon>
        <taxon>Brevibacteriaceae</taxon>
        <taxon>Spelaeicoccus</taxon>
    </lineage>
</organism>
<dbReference type="RefSeq" id="WP_179428477.1">
    <property type="nucleotide sequence ID" value="NZ_JACBZP010000001.1"/>
</dbReference>
<evidence type="ECO:0000256" key="5">
    <source>
        <dbReference type="ARBA" id="ARBA00022989"/>
    </source>
</evidence>
<keyword evidence="11" id="KW-1185">Reference proteome</keyword>
<dbReference type="EMBL" id="JACBZP010000001">
    <property type="protein sequence ID" value="NYI68086.1"/>
    <property type="molecule type" value="Genomic_DNA"/>
</dbReference>
<evidence type="ECO:0000256" key="4">
    <source>
        <dbReference type="ARBA" id="ARBA00022927"/>
    </source>
</evidence>
<protein>
    <submittedName>
        <fullName evidence="10">Sec-independent protein translocase protein TatB</fullName>
    </submittedName>
</protein>
<dbReference type="Proteomes" id="UP000539111">
    <property type="component" value="Unassembled WGS sequence"/>
</dbReference>
<keyword evidence="2" id="KW-0813">Transport</keyword>
<feature type="region of interest" description="Disordered" evidence="8">
    <location>
        <begin position="74"/>
        <end position="135"/>
    </location>
</feature>
<evidence type="ECO:0000313" key="11">
    <source>
        <dbReference type="Proteomes" id="UP000539111"/>
    </source>
</evidence>
<dbReference type="GO" id="GO:0016020">
    <property type="term" value="C:membrane"/>
    <property type="evidence" value="ECO:0007669"/>
    <property type="project" value="UniProtKB-ARBA"/>
</dbReference>
<evidence type="ECO:0000256" key="7">
    <source>
        <dbReference type="ARBA" id="ARBA00023136"/>
    </source>
</evidence>
<accession>A0A7Z0D3D2</accession>
<dbReference type="GO" id="GO:0015031">
    <property type="term" value="P:protein transport"/>
    <property type="evidence" value="ECO:0007669"/>
    <property type="project" value="UniProtKB-KW"/>
</dbReference>
<name>A0A7Z0D3D2_9MICO</name>
<feature type="compositionally biased region" description="Acidic residues" evidence="8">
    <location>
        <begin position="82"/>
        <end position="110"/>
    </location>
</feature>
<evidence type="ECO:0000256" key="8">
    <source>
        <dbReference type="SAM" id="MobiDB-lite"/>
    </source>
</evidence>
<evidence type="ECO:0000256" key="9">
    <source>
        <dbReference type="SAM" id="Phobius"/>
    </source>
</evidence>
<gene>
    <name evidence="10" type="ORF">BJY26_002392</name>
</gene>
<keyword evidence="3 9" id="KW-0812">Transmembrane</keyword>
<dbReference type="Gene3D" id="1.20.5.3310">
    <property type="match status" value="1"/>
</dbReference>
<dbReference type="PRINTS" id="PR01506">
    <property type="entry name" value="TATBPROTEIN"/>
</dbReference>